<dbReference type="Gene3D" id="3.30.565.10">
    <property type="entry name" value="Histidine kinase-like ATPase, C-terminal domain"/>
    <property type="match status" value="1"/>
</dbReference>
<evidence type="ECO:0000256" key="1">
    <source>
        <dbReference type="ARBA" id="ARBA00000085"/>
    </source>
</evidence>
<name>A0A1W2D375_9HYPH</name>
<protein>
    <recommendedName>
        <fullName evidence="2">histidine kinase</fullName>
        <ecNumber evidence="2">2.7.13.3</ecNumber>
    </recommendedName>
</protein>
<accession>A0A1W2D375</accession>
<sequence>MSDPTARLDKLEADNRRLRRLLDQSNAPGELRHRLRNTVAMLRMIIRRSADTERDIESYAGHIEDRLDALARAQAQADETGCVDLHKMIADELTFYKADESERIVLTGPKLALSAKAGQVFGLAIHELAVNAVEHGELGSSRGRLDVEWHVVDADPQAILTLAWQEEERRDVAQPTHNGFGMEVLTKMLVYELDAQTSLDFAGDAFRCTIRLPLTQKVGTVVL</sequence>
<keyword evidence="4" id="KW-0808">Transferase</keyword>
<dbReference type="AlphaFoldDB" id="A0A1W2D375"/>
<dbReference type="InterPro" id="IPR011102">
    <property type="entry name" value="Sig_transdc_His_kinase_HWE"/>
</dbReference>
<keyword evidence="3" id="KW-0597">Phosphoprotein</keyword>
<evidence type="ECO:0000256" key="2">
    <source>
        <dbReference type="ARBA" id="ARBA00012438"/>
    </source>
</evidence>
<dbReference type="InterPro" id="IPR036890">
    <property type="entry name" value="HATPase_C_sf"/>
</dbReference>
<dbReference type="EC" id="2.7.13.3" evidence="2"/>
<dbReference type="GO" id="GO:0004673">
    <property type="term" value="F:protein histidine kinase activity"/>
    <property type="evidence" value="ECO:0007669"/>
    <property type="project" value="UniProtKB-EC"/>
</dbReference>
<evidence type="ECO:0000256" key="7">
    <source>
        <dbReference type="ARBA" id="ARBA00022840"/>
    </source>
</evidence>
<evidence type="ECO:0000256" key="4">
    <source>
        <dbReference type="ARBA" id="ARBA00022679"/>
    </source>
</evidence>
<dbReference type="GO" id="GO:0005524">
    <property type="term" value="F:ATP binding"/>
    <property type="evidence" value="ECO:0007669"/>
    <property type="project" value="UniProtKB-KW"/>
</dbReference>
<dbReference type="Pfam" id="PF07536">
    <property type="entry name" value="HWE_HK"/>
    <property type="match status" value="1"/>
</dbReference>
<evidence type="ECO:0000256" key="6">
    <source>
        <dbReference type="ARBA" id="ARBA00022777"/>
    </source>
</evidence>
<reference evidence="9 10" key="1">
    <citation type="submission" date="2017-04" db="EMBL/GenBank/DDBJ databases">
        <authorList>
            <person name="Afonso C.L."/>
            <person name="Miller P.J."/>
            <person name="Scott M.A."/>
            <person name="Spackman E."/>
            <person name="Goraichik I."/>
            <person name="Dimitrov K.M."/>
            <person name="Suarez D.L."/>
            <person name="Swayne D.E."/>
        </authorList>
    </citation>
    <scope>NUCLEOTIDE SEQUENCE [LARGE SCALE GENOMIC DNA]</scope>
    <source>
        <strain evidence="9 10">CGMCC 1.10972</strain>
    </source>
</reference>
<keyword evidence="5" id="KW-0547">Nucleotide-binding</keyword>
<dbReference type="SMART" id="SM00911">
    <property type="entry name" value="HWE_HK"/>
    <property type="match status" value="1"/>
</dbReference>
<proteinExistence type="predicted"/>
<evidence type="ECO:0000313" key="10">
    <source>
        <dbReference type="Proteomes" id="UP000192656"/>
    </source>
</evidence>
<dbReference type="Proteomes" id="UP000192656">
    <property type="component" value="Unassembled WGS sequence"/>
</dbReference>
<evidence type="ECO:0000256" key="5">
    <source>
        <dbReference type="ARBA" id="ARBA00022741"/>
    </source>
</evidence>
<dbReference type="PANTHER" id="PTHR41523:SF8">
    <property type="entry name" value="ETHYLENE RESPONSE SENSOR PROTEIN"/>
    <property type="match status" value="1"/>
</dbReference>
<dbReference type="RefSeq" id="WP_084410652.1">
    <property type="nucleotide sequence ID" value="NZ_FWXR01000012.1"/>
</dbReference>
<gene>
    <name evidence="9" type="ORF">SAMN06297251_11260</name>
</gene>
<dbReference type="EMBL" id="FWXR01000012">
    <property type="protein sequence ID" value="SMC91522.1"/>
    <property type="molecule type" value="Genomic_DNA"/>
</dbReference>
<dbReference type="STRING" id="937218.SAMN06297251_11260"/>
<evidence type="ECO:0000256" key="3">
    <source>
        <dbReference type="ARBA" id="ARBA00022553"/>
    </source>
</evidence>
<dbReference type="PANTHER" id="PTHR41523">
    <property type="entry name" value="TWO-COMPONENT SYSTEM SENSOR PROTEIN"/>
    <property type="match status" value="1"/>
</dbReference>
<keyword evidence="10" id="KW-1185">Reference proteome</keyword>
<comment type="catalytic activity">
    <reaction evidence="1">
        <text>ATP + protein L-histidine = ADP + protein N-phospho-L-histidine.</text>
        <dbReference type="EC" id="2.7.13.3"/>
    </reaction>
</comment>
<dbReference type="OrthoDB" id="341208at2"/>
<keyword evidence="6 9" id="KW-0418">Kinase</keyword>
<organism evidence="9 10">
    <name type="scientific">Fulvimarina manganoxydans</name>
    <dbReference type="NCBI Taxonomy" id="937218"/>
    <lineage>
        <taxon>Bacteria</taxon>
        <taxon>Pseudomonadati</taxon>
        <taxon>Pseudomonadota</taxon>
        <taxon>Alphaproteobacteria</taxon>
        <taxon>Hyphomicrobiales</taxon>
        <taxon>Aurantimonadaceae</taxon>
        <taxon>Fulvimarina</taxon>
    </lineage>
</organism>
<evidence type="ECO:0000313" key="9">
    <source>
        <dbReference type="EMBL" id="SMC91522.1"/>
    </source>
</evidence>
<feature type="domain" description="Signal transduction histidine kinase HWE region" evidence="8">
    <location>
        <begin position="30"/>
        <end position="110"/>
    </location>
</feature>
<evidence type="ECO:0000259" key="8">
    <source>
        <dbReference type="SMART" id="SM00911"/>
    </source>
</evidence>
<keyword evidence="7" id="KW-0067">ATP-binding</keyword>